<feature type="region of interest" description="Disordered" evidence="6">
    <location>
        <begin position="424"/>
        <end position="462"/>
    </location>
</feature>
<name>A0AAE0U3X6_9PEZI</name>
<keyword evidence="3 7" id="KW-1133">Transmembrane helix</keyword>
<gene>
    <name evidence="9" type="ORF">B0H63DRAFT_103002</name>
</gene>
<dbReference type="InterPro" id="IPR052337">
    <property type="entry name" value="SAT4-like"/>
</dbReference>
<keyword evidence="2 7" id="KW-0812">Transmembrane</keyword>
<dbReference type="PANTHER" id="PTHR33048">
    <property type="entry name" value="PTH11-LIKE INTEGRAL MEMBRANE PROTEIN (AFU_ORTHOLOGUE AFUA_5G11245)"/>
    <property type="match status" value="1"/>
</dbReference>
<feature type="transmembrane region" description="Helical" evidence="7">
    <location>
        <begin position="284"/>
        <end position="303"/>
    </location>
</feature>
<feature type="transmembrane region" description="Helical" evidence="7">
    <location>
        <begin position="48"/>
        <end position="71"/>
    </location>
</feature>
<feature type="region of interest" description="Disordered" evidence="6">
    <location>
        <begin position="326"/>
        <end position="346"/>
    </location>
</feature>
<proteinExistence type="inferred from homology"/>
<evidence type="ECO:0000256" key="1">
    <source>
        <dbReference type="ARBA" id="ARBA00004141"/>
    </source>
</evidence>
<accession>A0AAE0U3X6</accession>
<dbReference type="AlphaFoldDB" id="A0AAE0U3X6"/>
<evidence type="ECO:0000256" key="3">
    <source>
        <dbReference type="ARBA" id="ARBA00022989"/>
    </source>
</evidence>
<reference evidence="9" key="1">
    <citation type="journal article" date="2023" name="Mol. Phylogenet. Evol.">
        <title>Genome-scale phylogeny and comparative genomics of the fungal order Sordariales.</title>
        <authorList>
            <person name="Hensen N."/>
            <person name="Bonometti L."/>
            <person name="Westerberg I."/>
            <person name="Brannstrom I.O."/>
            <person name="Guillou S."/>
            <person name="Cros-Aarteil S."/>
            <person name="Calhoun S."/>
            <person name="Haridas S."/>
            <person name="Kuo A."/>
            <person name="Mondo S."/>
            <person name="Pangilinan J."/>
            <person name="Riley R."/>
            <person name="LaButti K."/>
            <person name="Andreopoulos B."/>
            <person name="Lipzen A."/>
            <person name="Chen C."/>
            <person name="Yan M."/>
            <person name="Daum C."/>
            <person name="Ng V."/>
            <person name="Clum A."/>
            <person name="Steindorff A."/>
            <person name="Ohm R.A."/>
            <person name="Martin F."/>
            <person name="Silar P."/>
            <person name="Natvig D.O."/>
            <person name="Lalanne C."/>
            <person name="Gautier V."/>
            <person name="Ament-Velasquez S.L."/>
            <person name="Kruys A."/>
            <person name="Hutchinson M.I."/>
            <person name="Powell A.J."/>
            <person name="Barry K."/>
            <person name="Miller A.N."/>
            <person name="Grigoriev I.V."/>
            <person name="Debuchy R."/>
            <person name="Gladieux P."/>
            <person name="Hiltunen Thoren M."/>
            <person name="Johannesson H."/>
        </authorList>
    </citation>
    <scope>NUCLEOTIDE SEQUENCE</scope>
    <source>
        <strain evidence="9">CBS 232.78</strain>
    </source>
</reference>
<evidence type="ECO:0000313" key="10">
    <source>
        <dbReference type="Proteomes" id="UP001285441"/>
    </source>
</evidence>
<dbReference type="PANTHER" id="PTHR33048:SF47">
    <property type="entry name" value="INTEGRAL MEMBRANE PROTEIN-RELATED"/>
    <property type="match status" value="1"/>
</dbReference>
<comment type="similarity">
    <text evidence="5">Belongs to the SAT4 family.</text>
</comment>
<feature type="transmembrane region" description="Helical" evidence="7">
    <location>
        <begin position="162"/>
        <end position="187"/>
    </location>
</feature>
<evidence type="ECO:0000256" key="5">
    <source>
        <dbReference type="ARBA" id="ARBA00038359"/>
    </source>
</evidence>
<evidence type="ECO:0000256" key="7">
    <source>
        <dbReference type="SAM" id="Phobius"/>
    </source>
</evidence>
<evidence type="ECO:0000313" key="9">
    <source>
        <dbReference type="EMBL" id="KAK3389679.1"/>
    </source>
</evidence>
<feature type="transmembrane region" description="Helical" evidence="7">
    <location>
        <begin position="207"/>
        <end position="227"/>
    </location>
</feature>
<protein>
    <recommendedName>
        <fullName evidence="8">Rhodopsin domain-containing protein</fullName>
    </recommendedName>
</protein>
<evidence type="ECO:0000259" key="8">
    <source>
        <dbReference type="Pfam" id="PF20684"/>
    </source>
</evidence>
<feature type="transmembrane region" description="Helical" evidence="7">
    <location>
        <begin position="83"/>
        <end position="107"/>
    </location>
</feature>
<keyword evidence="10" id="KW-1185">Reference proteome</keyword>
<reference evidence="9" key="2">
    <citation type="submission" date="2023-06" db="EMBL/GenBank/DDBJ databases">
        <authorList>
            <consortium name="Lawrence Berkeley National Laboratory"/>
            <person name="Haridas S."/>
            <person name="Hensen N."/>
            <person name="Bonometti L."/>
            <person name="Westerberg I."/>
            <person name="Brannstrom I.O."/>
            <person name="Guillou S."/>
            <person name="Cros-Aarteil S."/>
            <person name="Calhoun S."/>
            <person name="Kuo A."/>
            <person name="Mondo S."/>
            <person name="Pangilinan J."/>
            <person name="Riley R."/>
            <person name="LaButti K."/>
            <person name="Andreopoulos B."/>
            <person name="Lipzen A."/>
            <person name="Chen C."/>
            <person name="Yanf M."/>
            <person name="Daum C."/>
            <person name="Ng V."/>
            <person name="Clum A."/>
            <person name="Steindorff A."/>
            <person name="Ohm R."/>
            <person name="Martin F."/>
            <person name="Silar P."/>
            <person name="Natvig D."/>
            <person name="Lalanne C."/>
            <person name="Gautier V."/>
            <person name="Ament-velasquez S.L."/>
            <person name="Kruys A."/>
            <person name="Hutchinson M.I."/>
            <person name="Powell A.J."/>
            <person name="Barry K."/>
            <person name="Miller A.N."/>
            <person name="Grigoriev I.V."/>
            <person name="Debuchy R."/>
            <person name="Gladieux P."/>
            <person name="Thoren M.H."/>
            <person name="Johannesson H."/>
        </authorList>
    </citation>
    <scope>NUCLEOTIDE SEQUENCE</scope>
    <source>
        <strain evidence="9">CBS 232.78</strain>
    </source>
</reference>
<dbReference type="GO" id="GO:0016020">
    <property type="term" value="C:membrane"/>
    <property type="evidence" value="ECO:0007669"/>
    <property type="project" value="UniProtKB-SubCell"/>
</dbReference>
<feature type="compositionally biased region" description="Basic and acidic residues" evidence="6">
    <location>
        <begin position="445"/>
        <end position="462"/>
    </location>
</feature>
<dbReference type="Proteomes" id="UP001285441">
    <property type="component" value="Unassembled WGS sequence"/>
</dbReference>
<organism evidence="9 10">
    <name type="scientific">Podospora didyma</name>
    <dbReference type="NCBI Taxonomy" id="330526"/>
    <lineage>
        <taxon>Eukaryota</taxon>
        <taxon>Fungi</taxon>
        <taxon>Dikarya</taxon>
        <taxon>Ascomycota</taxon>
        <taxon>Pezizomycotina</taxon>
        <taxon>Sordariomycetes</taxon>
        <taxon>Sordariomycetidae</taxon>
        <taxon>Sordariales</taxon>
        <taxon>Podosporaceae</taxon>
        <taxon>Podospora</taxon>
    </lineage>
</organism>
<feature type="transmembrane region" description="Helical" evidence="7">
    <location>
        <begin position="243"/>
        <end position="264"/>
    </location>
</feature>
<evidence type="ECO:0000256" key="2">
    <source>
        <dbReference type="ARBA" id="ARBA00022692"/>
    </source>
</evidence>
<comment type="subcellular location">
    <subcellularLocation>
        <location evidence="1">Membrane</location>
        <topology evidence="1">Multi-pass membrane protein</topology>
    </subcellularLocation>
</comment>
<dbReference type="EMBL" id="JAULSW010000002">
    <property type="protein sequence ID" value="KAK3389679.1"/>
    <property type="molecule type" value="Genomic_DNA"/>
</dbReference>
<dbReference type="Pfam" id="PF20684">
    <property type="entry name" value="Fung_rhodopsin"/>
    <property type="match status" value="1"/>
</dbReference>
<feature type="domain" description="Rhodopsin" evidence="8">
    <location>
        <begin position="67"/>
        <end position="309"/>
    </location>
</feature>
<sequence>MSLNADKIVNLDFYALPAGVQKFLLAGSAATPPQGVTANFSNPSNQNALGTTVIVTGVVLVATTGLVRLYSRFLTKTWKIEDLLGLIAFMCYVVMLYCIVTLMRLVGFFVDQWNVRLQTFVDCAVVVYIYPMVYSASMLFAKNAILFEWSRIFVPAGTRNAFFWFTRVLIVANTMLYFAGIIAGVFMCKPIAKSWDFFIHGECLDRRQVHGSMVCFNLAIDLFILILPQKVIWSLQMTRSRRLGVSIIFSIGLMGLACAAGHTYSNMLGYGYKGSNTTMMVSNTFLWSFSEVSCTLMVFFVPAMPKVFRSTDHGFFSKIASNLRSWGRGSSSRLRTPKESKASDTQASWGNVYTGHQASFGGGTQMAAETPSEWAYPVASHTSDPAMSQTDVELVHSKAVELDYQNPIIQPPWNAGIVKTTEFRRNEEEREAAPYQPPQELGVGIDRHRPWMDRNWDGSPHR</sequence>
<dbReference type="InterPro" id="IPR049326">
    <property type="entry name" value="Rhodopsin_dom_fungi"/>
</dbReference>
<keyword evidence="4 7" id="KW-0472">Membrane</keyword>
<evidence type="ECO:0000256" key="4">
    <source>
        <dbReference type="ARBA" id="ARBA00023136"/>
    </source>
</evidence>
<evidence type="ECO:0000256" key="6">
    <source>
        <dbReference type="SAM" id="MobiDB-lite"/>
    </source>
</evidence>
<feature type="transmembrane region" description="Helical" evidence="7">
    <location>
        <begin position="119"/>
        <end position="141"/>
    </location>
</feature>
<comment type="caution">
    <text evidence="9">The sequence shown here is derived from an EMBL/GenBank/DDBJ whole genome shotgun (WGS) entry which is preliminary data.</text>
</comment>